<feature type="region of interest" description="Disordered" evidence="1">
    <location>
        <begin position="84"/>
        <end position="105"/>
    </location>
</feature>
<evidence type="ECO:0000256" key="2">
    <source>
        <dbReference type="SAM" id="SignalP"/>
    </source>
</evidence>
<dbReference type="Proteomes" id="UP001620409">
    <property type="component" value="Unassembled WGS sequence"/>
</dbReference>
<name>A0ABW8ID68_9GAMM</name>
<reference evidence="3 4" key="1">
    <citation type="submission" date="2020-10" db="EMBL/GenBank/DDBJ databases">
        <title>Phylogeny of dyella-like bacteria.</title>
        <authorList>
            <person name="Fu J."/>
        </authorList>
    </citation>
    <scope>NUCLEOTIDE SEQUENCE [LARGE SCALE GENOMIC DNA]</scope>
    <source>
        <strain evidence="3 4">DHG40</strain>
    </source>
</reference>
<feature type="signal peptide" evidence="2">
    <location>
        <begin position="1"/>
        <end position="23"/>
    </location>
</feature>
<comment type="caution">
    <text evidence="3">The sequence shown here is derived from an EMBL/GenBank/DDBJ whole genome shotgun (WGS) entry which is preliminary data.</text>
</comment>
<accession>A0ABW8ID68</accession>
<dbReference type="EMBL" id="JADIKI010000020">
    <property type="protein sequence ID" value="MFK2853107.1"/>
    <property type="molecule type" value="Genomic_DNA"/>
</dbReference>
<keyword evidence="2" id="KW-0732">Signal</keyword>
<proteinExistence type="predicted"/>
<feature type="chain" id="PRO_5046913981" description="Secreted protein" evidence="2">
    <location>
        <begin position="24"/>
        <end position="307"/>
    </location>
</feature>
<sequence>MPVFTRHRLWWVAATLSTAVALSGVMHVTRDVPAPTATTSTPRFTPGNQTSLHQSIAPTIHSDPASHLFDSASMDELCSRISAQAVSESQPEAAPITASEPANAEQERLTAACAKKLASSDDEILSRMRDAANAGNAEAKRRVLEQKLQQDAEDVDAMGDDVSPDDMPAVYAYYADDVAALHDMALQPDAEAAGLMAQLIEDGKLVARDPIATASWQIYARISAQGTLPADEDLLRDPALEDFGEEDSAAAIALAKILYSSMSSANTGHHEVTGRIAAALFLDEIERNVGGRRATMPQQAHQSAPER</sequence>
<keyword evidence="4" id="KW-1185">Reference proteome</keyword>
<evidence type="ECO:0008006" key="5">
    <source>
        <dbReference type="Google" id="ProtNLM"/>
    </source>
</evidence>
<dbReference type="RefSeq" id="WP_380015998.1">
    <property type="nucleotide sequence ID" value="NZ_JADIKI010000020.1"/>
</dbReference>
<gene>
    <name evidence="3" type="ORF">ISP18_00680</name>
</gene>
<protein>
    <recommendedName>
        <fullName evidence="5">Secreted protein</fullName>
    </recommendedName>
</protein>
<organism evidence="3 4">
    <name type="scientific">Dyella humi</name>
    <dbReference type="NCBI Taxonomy" id="1770547"/>
    <lineage>
        <taxon>Bacteria</taxon>
        <taxon>Pseudomonadati</taxon>
        <taxon>Pseudomonadota</taxon>
        <taxon>Gammaproteobacteria</taxon>
        <taxon>Lysobacterales</taxon>
        <taxon>Rhodanobacteraceae</taxon>
        <taxon>Dyella</taxon>
    </lineage>
</organism>
<evidence type="ECO:0000313" key="3">
    <source>
        <dbReference type="EMBL" id="MFK2853107.1"/>
    </source>
</evidence>
<evidence type="ECO:0000313" key="4">
    <source>
        <dbReference type="Proteomes" id="UP001620409"/>
    </source>
</evidence>
<evidence type="ECO:0000256" key="1">
    <source>
        <dbReference type="SAM" id="MobiDB-lite"/>
    </source>
</evidence>